<keyword evidence="3" id="KW-0812">Transmembrane</keyword>
<protein>
    <recommendedName>
        <fullName evidence="9">YSIRK-type signal peptide-containing protein</fullName>
    </recommendedName>
</protein>
<evidence type="ECO:0008006" key="9">
    <source>
        <dbReference type="Google" id="ProtNLM"/>
    </source>
</evidence>
<feature type="domain" description="Mucin binding" evidence="5">
    <location>
        <begin position="723"/>
        <end position="780"/>
    </location>
</feature>
<dbReference type="Gene3D" id="3.10.20.470">
    <property type="match status" value="2"/>
</dbReference>
<dbReference type="InterPro" id="IPR041558">
    <property type="entry name" value="MucBP_2"/>
</dbReference>
<dbReference type="InterPro" id="IPR005877">
    <property type="entry name" value="YSIRK_signal_dom"/>
</dbReference>
<evidence type="ECO:0000313" key="8">
    <source>
        <dbReference type="Proteomes" id="UP000189795"/>
    </source>
</evidence>
<feature type="compositionally biased region" description="Polar residues" evidence="2">
    <location>
        <begin position="52"/>
        <end position="67"/>
    </location>
</feature>
<dbReference type="InterPro" id="IPR041495">
    <property type="entry name" value="Mub_B2"/>
</dbReference>
<dbReference type="NCBIfam" id="TIGR01168">
    <property type="entry name" value="YSIRK_signal"/>
    <property type="match status" value="1"/>
</dbReference>
<sequence length="781" mass="84032">MVGKNNNYVRESKSNEHFQRFALRKLSVGVVSVAVAAGFYLGSGATAQAATTESNASAKTEQVVQQDSTSTSNSSAAVSTSSATPVSTESASSMTVSDLPASASAASDNQASAANASESSSQSASSSVASDAAATVSKDSQAASEANSQSAADVETVQLLTLAANANANESQAANILDAQAVQKAANQQAPAGFTVTDPNYPAEMYKDPDASHYTYWWAQSSNGEYNLVLSTDRNGDGKVYVFLLGNNNNVLGKYTVDKNKSTEVATDDEGDFGTVYNDGQSGVFVTSDGTWKSKFNVFDPKAGEDNGDYGSISFMIPQVETQTTTYVDGKGNTVSDPVVQKGLDGQIYTTQGGKVINGYFAKEPSNANGFMSPFGKKNVTYTKDWHNGTKAEFTEIDTATGLMHVKVFEQGWFGRWETVDEFDLAYGKSEKVETDYGDITIHSIYIPQTINIQYTYEKLGNLVISSDSNEDKTTTQYPNDESDSTKAGNVTIPKVAGFTPTIDGKTVTNYTFNPSDYVSDLSKDINVVYVADTQEAAINFCDETDNKQLDDQTIQLTGKTGEKISHTEADQTLAKLEKLGYVVDQNTFADDATYDNDTQAPQEFTIYLKHGTTHTDATSSKADQKTVNETIHYVYKDGVNANKPAAADYNTTVDFKRGYTTDNVTGKIVSYDDWTQTTKTFGAVKSPVIAGYTADQAEVAAQTVKPDSQNIVKTVYYTADTQEAAINFFDETNGKLLDNETIQLTGKTGEKISHTEADQTLAKLEKLGYVVDQNTFADDA</sequence>
<dbReference type="Pfam" id="PF17965">
    <property type="entry name" value="MucBP_2"/>
    <property type="match status" value="2"/>
</dbReference>
<feature type="domain" description="YSIRK Gram-positive signal peptide" evidence="4">
    <location>
        <begin position="18"/>
        <end position="41"/>
    </location>
</feature>
<evidence type="ECO:0000256" key="1">
    <source>
        <dbReference type="ARBA" id="ARBA00022729"/>
    </source>
</evidence>
<evidence type="ECO:0000259" key="6">
    <source>
        <dbReference type="Pfam" id="PF17966"/>
    </source>
</evidence>
<reference evidence="7 8" key="1">
    <citation type="submission" date="2017-03" db="EMBL/GenBank/DDBJ databases">
        <title>Antibiotic resistance of probiotic microorganisms.</title>
        <authorList>
            <person name="Sanudo A.I."/>
            <person name="Olivares M."/>
            <person name="Banuelos O."/>
        </authorList>
    </citation>
    <scope>NUCLEOTIDE SEQUENCE [LARGE SCALE GENOMIC DNA]</scope>
    <source>
        <strain evidence="7 8">CECT8605</strain>
    </source>
</reference>
<feature type="region of interest" description="Disordered" evidence="2">
    <location>
        <begin position="469"/>
        <end position="489"/>
    </location>
</feature>
<dbReference type="Pfam" id="PF17966">
    <property type="entry name" value="Muc_B2"/>
    <property type="match status" value="1"/>
</dbReference>
<evidence type="ECO:0000259" key="4">
    <source>
        <dbReference type="Pfam" id="PF04650"/>
    </source>
</evidence>
<evidence type="ECO:0000259" key="5">
    <source>
        <dbReference type="Pfam" id="PF17965"/>
    </source>
</evidence>
<keyword evidence="3" id="KW-1133">Transmembrane helix</keyword>
<dbReference type="Gene3D" id="2.60.40.4300">
    <property type="match status" value="1"/>
</dbReference>
<dbReference type="Pfam" id="PF04650">
    <property type="entry name" value="YSIRK_signal"/>
    <property type="match status" value="1"/>
</dbReference>
<feature type="domain" description="Mucin binding" evidence="5">
    <location>
        <begin position="535"/>
        <end position="611"/>
    </location>
</feature>
<feature type="region of interest" description="Disordered" evidence="2">
    <location>
        <begin position="52"/>
        <end position="125"/>
    </location>
</feature>
<comment type="caution">
    <text evidence="7">The sequence shown here is derived from an EMBL/GenBank/DDBJ whole genome shotgun (WGS) entry which is preliminary data.</text>
</comment>
<feature type="compositionally biased region" description="Low complexity" evidence="2">
    <location>
        <begin position="68"/>
        <end position="93"/>
    </location>
</feature>
<evidence type="ECO:0000256" key="2">
    <source>
        <dbReference type="SAM" id="MobiDB-lite"/>
    </source>
</evidence>
<evidence type="ECO:0000256" key="3">
    <source>
        <dbReference type="SAM" id="Phobius"/>
    </source>
</evidence>
<dbReference type="AlphaFoldDB" id="A0A1V4FI90"/>
<feature type="compositionally biased region" description="Low complexity" evidence="2">
    <location>
        <begin position="101"/>
        <end position="125"/>
    </location>
</feature>
<keyword evidence="3" id="KW-0472">Membrane</keyword>
<feature type="transmembrane region" description="Helical" evidence="3">
    <location>
        <begin position="21"/>
        <end position="41"/>
    </location>
</feature>
<evidence type="ECO:0000313" key="7">
    <source>
        <dbReference type="EMBL" id="OPG86756.1"/>
    </source>
</evidence>
<organism evidence="7 8">
    <name type="scientific">Limosilactobacillus reuteri</name>
    <name type="common">Lactobacillus reuteri</name>
    <dbReference type="NCBI Taxonomy" id="1598"/>
    <lineage>
        <taxon>Bacteria</taxon>
        <taxon>Bacillati</taxon>
        <taxon>Bacillota</taxon>
        <taxon>Bacilli</taxon>
        <taxon>Lactobacillales</taxon>
        <taxon>Lactobacillaceae</taxon>
        <taxon>Limosilactobacillus</taxon>
    </lineage>
</organism>
<dbReference type="RefSeq" id="WP_143449062.1">
    <property type="nucleotide sequence ID" value="NZ_MWVS01000135.1"/>
</dbReference>
<dbReference type="EMBL" id="MWVS01000135">
    <property type="protein sequence ID" value="OPG86756.1"/>
    <property type="molecule type" value="Genomic_DNA"/>
</dbReference>
<name>A0A1V4FI90_LIMRT</name>
<accession>A0A1V4FI90</accession>
<dbReference type="Proteomes" id="UP000189795">
    <property type="component" value="Unassembled WGS sequence"/>
</dbReference>
<proteinExistence type="predicted"/>
<feature type="non-terminal residue" evidence="7">
    <location>
        <position position="781"/>
    </location>
</feature>
<gene>
    <name evidence="7" type="ORF">B5D07_11255</name>
</gene>
<keyword evidence="1" id="KW-0732">Signal</keyword>
<feature type="domain" description="Mub B2-like" evidence="6">
    <location>
        <begin position="620"/>
        <end position="721"/>
    </location>
</feature>